<sequence>MPVIKILRNGQLTLPAKFRETLELKQGDLLNAGLEEDKIILKPVTTIERKRVKDKTRERFFELIDKTWDKNKDTDPKEVERIVNEAIEEVRREETTAETKE</sequence>
<proteinExistence type="predicted"/>
<gene>
    <name evidence="2" type="ORF">LCGC14_2284840</name>
</gene>
<dbReference type="GO" id="GO:0003677">
    <property type="term" value="F:DNA binding"/>
    <property type="evidence" value="ECO:0007669"/>
    <property type="project" value="InterPro"/>
</dbReference>
<dbReference type="SMART" id="SM00966">
    <property type="entry name" value="SpoVT_AbrB"/>
    <property type="match status" value="1"/>
</dbReference>
<reference evidence="2" key="1">
    <citation type="journal article" date="2015" name="Nature">
        <title>Complex archaea that bridge the gap between prokaryotes and eukaryotes.</title>
        <authorList>
            <person name="Spang A."/>
            <person name="Saw J.H."/>
            <person name="Jorgensen S.L."/>
            <person name="Zaremba-Niedzwiedzka K."/>
            <person name="Martijn J."/>
            <person name="Lind A.E."/>
            <person name="van Eijk R."/>
            <person name="Schleper C."/>
            <person name="Guy L."/>
            <person name="Ettema T.J."/>
        </authorList>
    </citation>
    <scope>NUCLEOTIDE SEQUENCE</scope>
</reference>
<comment type="caution">
    <text evidence="2">The sequence shown here is derived from an EMBL/GenBank/DDBJ whole genome shotgun (WGS) entry which is preliminary data.</text>
</comment>
<dbReference type="InterPro" id="IPR037914">
    <property type="entry name" value="SpoVT-AbrB_sf"/>
</dbReference>
<dbReference type="SUPFAM" id="SSF89447">
    <property type="entry name" value="AbrB/MazE/MraZ-like"/>
    <property type="match status" value="1"/>
</dbReference>
<dbReference type="EMBL" id="LAZR01031869">
    <property type="protein sequence ID" value="KKL52499.1"/>
    <property type="molecule type" value="Genomic_DNA"/>
</dbReference>
<dbReference type="PROSITE" id="PS51740">
    <property type="entry name" value="SPOVT_ABRB"/>
    <property type="match status" value="1"/>
</dbReference>
<dbReference type="NCBIfam" id="TIGR01439">
    <property type="entry name" value="lp_hng_hel_AbrB"/>
    <property type="match status" value="1"/>
</dbReference>
<name>A0A0F9CTF8_9ZZZZ</name>
<accession>A0A0F9CTF8</accession>
<dbReference type="Pfam" id="PF04014">
    <property type="entry name" value="MazE_antitoxin"/>
    <property type="match status" value="1"/>
</dbReference>
<feature type="domain" description="SpoVT-AbrB" evidence="1">
    <location>
        <begin position="1"/>
        <end position="46"/>
    </location>
</feature>
<protein>
    <recommendedName>
        <fullName evidence="1">SpoVT-AbrB domain-containing protein</fullName>
    </recommendedName>
</protein>
<evidence type="ECO:0000259" key="1">
    <source>
        <dbReference type="PROSITE" id="PS51740"/>
    </source>
</evidence>
<evidence type="ECO:0000313" key="2">
    <source>
        <dbReference type="EMBL" id="KKL52499.1"/>
    </source>
</evidence>
<dbReference type="AlphaFoldDB" id="A0A0F9CTF8"/>
<dbReference type="Gene3D" id="2.10.260.10">
    <property type="match status" value="1"/>
</dbReference>
<dbReference type="InterPro" id="IPR007159">
    <property type="entry name" value="SpoVT-AbrB_dom"/>
</dbReference>
<organism evidence="2">
    <name type="scientific">marine sediment metagenome</name>
    <dbReference type="NCBI Taxonomy" id="412755"/>
    <lineage>
        <taxon>unclassified sequences</taxon>
        <taxon>metagenomes</taxon>
        <taxon>ecological metagenomes</taxon>
    </lineage>
</organism>